<dbReference type="Proteomes" id="UP000601027">
    <property type="component" value="Unassembled WGS sequence"/>
</dbReference>
<name>A0ABS1XZA6_9ACTN</name>
<dbReference type="RefSeq" id="WP_203177664.1">
    <property type="nucleotide sequence ID" value="NZ_JAEVHM010000154.1"/>
</dbReference>
<evidence type="ECO:0000313" key="4">
    <source>
        <dbReference type="Proteomes" id="UP000601027"/>
    </source>
</evidence>
<organism evidence="3 4">
    <name type="scientific">Micromonospora parastrephiae</name>
    <dbReference type="NCBI Taxonomy" id="2806101"/>
    <lineage>
        <taxon>Bacteria</taxon>
        <taxon>Bacillati</taxon>
        <taxon>Actinomycetota</taxon>
        <taxon>Actinomycetes</taxon>
        <taxon>Micromonosporales</taxon>
        <taxon>Micromonosporaceae</taxon>
        <taxon>Micromonospora</taxon>
    </lineage>
</organism>
<accession>A0ABS1XZA6</accession>
<feature type="transmembrane region" description="Helical" evidence="2">
    <location>
        <begin position="147"/>
        <end position="165"/>
    </location>
</feature>
<evidence type="ECO:0008006" key="5">
    <source>
        <dbReference type="Google" id="ProtNLM"/>
    </source>
</evidence>
<feature type="transmembrane region" description="Helical" evidence="2">
    <location>
        <begin position="107"/>
        <end position="135"/>
    </location>
</feature>
<keyword evidence="2" id="KW-0812">Transmembrane</keyword>
<sequence>MIMPVEHGLTPDSHRSGSGDQEAVEVDESTRDALPRALGTRARRWLLVGTLLAGLLSAVALVAAAAPADRTFAALSDTVQSLMSVLTPLFGILLVRDLRRAPGAVEVAPTVLAVVLPAVVIGVAGVLICAATLALTPADLAAEPWRHAGTVAVGSVLVQIVAGLAGTGLGLLLRSTVVAFLATIVLPLGLFGLLGAVDALRPAQPWLTPFGSIRNLLSGEMSVLRWVQWLCVLLIWGVGLNAVGVAVLRRRGRSDRAVSAPADGVS</sequence>
<dbReference type="EMBL" id="JAEVHM010000154">
    <property type="protein sequence ID" value="MBM0234592.1"/>
    <property type="molecule type" value="Genomic_DNA"/>
</dbReference>
<evidence type="ECO:0000256" key="2">
    <source>
        <dbReference type="SAM" id="Phobius"/>
    </source>
</evidence>
<comment type="caution">
    <text evidence="3">The sequence shown here is derived from an EMBL/GenBank/DDBJ whole genome shotgun (WGS) entry which is preliminary data.</text>
</comment>
<evidence type="ECO:0000313" key="3">
    <source>
        <dbReference type="EMBL" id="MBM0234592.1"/>
    </source>
</evidence>
<keyword evidence="2" id="KW-0472">Membrane</keyword>
<protein>
    <recommendedName>
        <fullName evidence="5">ABC transporter permease</fullName>
    </recommendedName>
</protein>
<proteinExistence type="predicted"/>
<feature type="transmembrane region" description="Helical" evidence="2">
    <location>
        <begin position="78"/>
        <end position="95"/>
    </location>
</feature>
<keyword evidence="4" id="KW-1185">Reference proteome</keyword>
<gene>
    <name evidence="3" type="ORF">JNW91_23860</name>
</gene>
<keyword evidence="2" id="KW-1133">Transmembrane helix</keyword>
<feature type="transmembrane region" description="Helical" evidence="2">
    <location>
        <begin position="177"/>
        <end position="197"/>
    </location>
</feature>
<reference evidence="3 4" key="1">
    <citation type="submission" date="2021-01" db="EMBL/GenBank/DDBJ databases">
        <title>Draft genome sequence of Micromonospora sp. strain STR1_7.</title>
        <authorList>
            <person name="Karlyshev A."/>
            <person name="Jawad R."/>
        </authorList>
    </citation>
    <scope>NUCLEOTIDE SEQUENCE [LARGE SCALE GENOMIC DNA]</scope>
    <source>
        <strain evidence="3 4">STR1-7</strain>
    </source>
</reference>
<feature type="transmembrane region" description="Helical" evidence="2">
    <location>
        <begin position="226"/>
        <end position="248"/>
    </location>
</feature>
<feature type="transmembrane region" description="Helical" evidence="2">
    <location>
        <begin position="45"/>
        <end position="66"/>
    </location>
</feature>
<evidence type="ECO:0000256" key="1">
    <source>
        <dbReference type="SAM" id="MobiDB-lite"/>
    </source>
</evidence>
<feature type="region of interest" description="Disordered" evidence="1">
    <location>
        <begin position="1"/>
        <end position="30"/>
    </location>
</feature>